<comment type="similarity">
    <text evidence="1">Belongs to the short-chain dehydrogenases/reductases (SDR) family.</text>
</comment>
<dbReference type="VEuPathDB" id="FungiDB:PV09_07936"/>
<dbReference type="HOGENOM" id="CLU_010194_1_3_1"/>
<dbReference type="PANTHER" id="PTHR48107">
    <property type="entry name" value="NADPH-DEPENDENT ALDEHYDE REDUCTASE-LIKE PROTEIN, CHLOROPLASTIC-RELATED"/>
    <property type="match status" value="1"/>
</dbReference>
<organism evidence="4 5">
    <name type="scientific">Verruconis gallopava</name>
    <dbReference type="NCBI Taxonomy" id="253628"/>
    <lineage>
        <taxon>Eukaryota</taxon>
        <taxon>Fungi</taxon>
        <taxon>Dikarya</taxon>
        <taxon>Ascomycota</taxon>
        <taxon>Pezizomycotina</taxon>
        <taxon>Dothideomycetes</taxon>
        <taxon>Pleosporomycetidae</taxon>
        <taxon>Venturiales</taxon>
        <taxon>Sympoventuriaceae</taxon>
        <taxon>Verruconis</taxon>
    </lineage>
</organism>
<dbReference type="OrthoDB" id="47007at2759"/>
<reference evidence="4 5" key="1">
    <citation type="submission" date="2015-01" db="EMBL/GenBank/DDBJ databases">
        <title>The Genome Sequence of Ochroconis gallopava CBS43764.</title>
        <authorList>
            <consortium name="The Broad Institute Genomics Platform"/>
            <person name="Cuomo C."/>
            <person name="de Hoog S."/>
            <person name="Gorbushina A."/>
            <person name="Stielow B."/>
            <person name="Teixiera M."/>
            <person name="Abouelleil A."/>
            <person name="Chapman S.B."/>
            <person name="Priest M."/>
            <person name="Young S.K."/>
            <person name="Wortman J."/>
            <person name="Nusbaum C."/>
            <person name="Birren B."/>
        </authorList>
    </citation>
    <scope>NUCLEOTIDE SEQUENCE [LARGE SCALE GENOMIC DNA]</scope>
    <source>
        <strain evidence="4 5">CBS 43764</strain>
    </source>
</reference>
<dbReference type="InParanoid" id="A0A0D2A1L0"/>
<evidence type="ECO:0000313" key="5">
    <source>
        <dbReference type="Proteomes" id="UP000053259"/>
    </source>
</evidence>
<name>A0A0D2A1L0_9PEZI</name>
<dbReference type="Gene3D" id="3.40.50.720">
    <property type="entry name" value="NAD(P)-binding Rossmann-like Domain"/>
    <property type="match status" value="1"/>
</dbReference>
<evidence type="ECO:0000256" key="2">
    <source>
        <dbReference type="ARBA" id="ARBA00022857"/>
    </source>
</evidence>
<keyword evidence="2" id="KW-0521">NADP</keyword>
<dbReference type="FunFam" id="3.40.50.720:FF:000084">
    <property type="entry name" value="Short-chain dehydrogenase reductase"/>
    <property type="match status" value="1"/>
</dbReference>
<evidence type="ECO:0000256" key="3">
    <source>
        <dbReference type="ARBA" id="ARBA00023002"/>
    </source>
</evidence>
<dbReference type="PRINTS" id="PR00081">
    <property type="entry name" value="GDHRDH"/>
</dbReference>
<dbReference type="RefSeq" id="XP_016210452.1">
    <property type="nucleotide sequence ID" value="XM_016361770.1"/>
</dbReference>
<dbReference type="PANTHER" id="PTHR48107:SF7">
    <property type="entry name" value="RE15974P"/>
    <property type="match status" value="1"/>
</dbReference>
<dbReference type="AlphaFoldDB" id="A0A0D2A1L0"/>
<dbReference type="InterPro" id="IPR036291">
    <property type="entry name" value="NAD(P)-bd_dom_sf"/>
</dbReference>
<dbReference type="InterPro" id="IPR002347">
    <property type="entry name" value="SDR_fam"/>
</dbReference>
<sequence length="245" mass="25671">MSLAGKVALITGGTKGIGAAIAAKFVKEGAAVVVSYSADSAAAEKLVQELGADKVLAVQGDASKVSDLERLVKATVEKFKQIDVLIPNAGTMPMIDLEHLTEESYQRVMDVNTKGPIFLAQKAVPHMRAGSKILFVSTTLTAATNFTPGYLPYMASKGAIEQTVRVLAKDLASKGITVNAFAPGPTATDLFLKDKPEAVLNHIKSLNPFGKIGDPNDIADFVAMLASDGTKWLSGQTIRINGAAA</sequence>
<dbReference type="EMBL" id="KN847562">
    <property type="protein sequence ID" value="KIW00583.1"/>
    <property type="molecule type" value="Genomic_DNA"/>
</dbReference>
<dbReference type="GO" id="GO:0016614">
    <property type="term" value="F:oxidoreductase activity, acting on CH-OH group of donors"/>
    <property type="evidence" value="ECO:0007669"/>
    <property type="project" value="UniProtKB-ARBA"/>
</dbReference>
<keyword evidence="5" id="KW-1185">Reference proteome</keyword>
<accession>A0A0D2A1L0</accession>
<protein>
    <recommendedName>
        <fullName evidence="6">3-oxoacyl-[acyl-carrier-protein] reductase</fullName>
    </recommendedName>
</protein>
<keyword evidence="3" id="KW-0560">Oxidoreductase</keyword>
<dbReference type="Pfam" id="PF13561">
    <property type="entry name" value="adh_short_C2"/>
    <property type="match status" value="1"/>
</dbReference>
<evidence type="ECO:0000256" key="1">
    <source>
        <dbReference type="ARBA" id="ARBA00006484"/>
    </source>
</evidence>
<proteinExistence type="inferred from homology"/>
<dbReference type="Proteomes" id="UP000053259">
    <property type="component" value="Unassembled WGS sequence"/>
</dbReference>
<dbReference type="SUPFAM" id="SSF51735">
    <property type="entry name" value="NAD(P)-binding Rossmann-fold domains"/>
    <property type="match status" value="1"/>
</dbReference>
<evidence type="ECO:0008006" key="6">
    <source>
        <dbReference type="Google" id="ProtNLM"/>
    </source>
</evidence>
<dbReference type="GeneID" id="27315909"/>
<dbReference type="STRING" id="253628.A0A0D2A1L0"/>
<gene>
    <name evidence="4" type="ORF">PV09_07936</name>
</gene>
<evidence type="ECO:0000313" key="4">
    <source>
        <dbReference type="EMBL" id="KIW00583.1"/>
    </source>
</evidence>